<sequence>MSRSSGPGSPRARQEEGTGGSCIFHEKSTTYTGNLQPPESGRGSLQPSGGSQGTAPCATDPKTSEERRNAMMKKCNADLQQEGTGGQRRFQTTQVKGRQFCRCQANAQPERPLTSKRSLPDGRHDFSFLPQATACASDALRLAAAAAQEKAADVENVPPVISTPHHYLISIYRDKLFFVSVIQTEVPPLFVIEFLHRVADTFQDYFGECSEAAIKDNVVIVYELLEEMLDNGFPLATESNILKELIKPPTILRSVVNSITGSSNVGDTLPTGQLSNIPWRRAGVKYTNNEAYFDVVEEIDAIIDKSGSTVFAEIQGVIDACIKLSGMPDLSLSFMNPRLLDDVSFHPCIRFKRWESERVLSFIPPDGNFRLISYRVSSQNLVAIPVYVKHNISFKENSSCGRFDITIGPKQNMGKTIEGITVTVHMPKVVLNMNLTPTQGSYTFDPVTKVLTWDVGKITPQKLPSLKGLVNLQSGAPKPEENPSLNIQFKIQQLAISGLKVNRLDMYGEKYKPFKGVKYVTKAGKFQVRT</sequence>
<comment type="similarity">
    <text evidence="2">Belongs to the adaptor complexes medium subunit family.</text>
</comment>
<evidence type="ECO:0000259" key="7">
    <source>
        <dbReference type="PROSITE" id="PS51072"/>
    </source>
</evidence>
<dbReference type="PROSITE" id="PS51072">
    <property type="entry name" value="MHD"/>
    <property type="match status" value="1"/>
</dbReference>
<dbReference type="PANTHER" id="PTHR10529">
    <property type="entry name" value="AP COMPLEX SUBUNIT MU"/>
    <property type="match status" value="1"/>
</dbReference>
<dbReference type="InterPro" id="IPR001392">
    <property type="entry name" value="Clathrin_mu"/>
</dbReference>
<evidence type="ECO:0000256" key="2">
    <source>
        <dbReference type="ARBA" id="ARBA00005324"/>
    </source>
</evidence>
<evidence type="ECO:0000256" key="3">
    <source>
        <dbReference type="ARBA" id="ARBA00022448"/>
    </source>
</evidence>
<dbReference type="EMBL" id="KN121161">
    <property type="protein sequence ID" value="KFO37007.1"/>
    <property type="molecule type" value="Genomic_DNA"/>
</dbReference>
<dbReference type="FunFam" id="2.60.40.1170:FF:000006">
    <property type="entry name" value="Putative AP-3 complex subunit mu-2-like"/>
    <property type="match status" value="1"/>
</dbReference>
<dbReference type="InterPro" id="IPR036168">
    <property type="entry name" value="AP2_Mu_C_sf"/>
</dbReference>
<dbReference type="PROSITE" id="PS00991">
    <property type="entry name" value="CLAT_ADAPTOR_M_2"/>
    <property type="match status" value="1"/>
</dbReference>
<evidence type="ECO:0000256" key="5">
    <source>
        <dbReference type="ARBA" id="ARBA00023136"/>
    </source>
</evidence>
<dbReference type="GO" id="GO:0012505">
    <property type="term" value="C:endomembrane system"/>
    <property type="evidence" value="ECO:0007669"/>
    <property type="project" value="UniProtKB-SubCell"/>
</dbReference>
<gene>
    <name evidence="8" type="ORF">H920_01654</name>
</gene>
<dbReference type="InterPro" id="IPR028565">
    <property type="entry name" value="MHD"/>
</dbReference>
<feature type="domain" description="MHD" evidence="7">
    <location>
        <begin position="288"/>
        <end position="529"/>
    </location>
</feature>
<dbReference type="STRING" id="885580.ENSFDAP00000016510"/>
<evidence type="ECO:0000256" key="4">
    <source>
        <dbReference type="ARBA" id="ARBA00022927"/>
    </source>
</evidence>
<evidence type="ECO:0000256" key="6">
    <source>
        <dbReference type="SAM" id="MobiDB-lite"/>
    </source>
</evidence>
<accession>A0A091E0X8</accession>
<dbReference type="PRINTS" id="PR00314">
    <property type="entry name" value="CLATHRINADPT"/>
</dbReference>
<keyword evidence="9" id="KW-1185">Reference proteome</keyword>
<dbReference type="AlphaFoldDB" id="A0A091E0X8"/>
<evidence type="ECO:0000313" key="9">
    <source>
        <dbReference type="Proteomes" id="UP000028990"/>
    </source>
</evidence>
<name>A0A091E0X8_FUKDA</name>
<proteinExistence type="inferred from homology"/>
<dbReference type="GO" id="GO:0006886">
    <property type="term" value="P:intracellular protein transport"/>
    <property type="evidence" value="ECO:0007669"/>
    <property type="project" value="InterPro"/>
</dbReference>
<dbReference type="Gene3D" id="3.30.450.60">
    <property type="match status" value="1"/>
</dbReference>
<evidence type="ECO:0000313" key="8">
    <source>
        <dbReference type="EMBL" id="KFO37007.1"/>
    </source>
</evidence>
<feature type="region of interest" description="Disordered" evidence="6">
    <location>
        <begin position="1"/>
        <end position="69"/>
    </location>
</feature>
<dbReference type="InterPro" id="IPR011012">
    <property type="entry name" value="Longin-like_dom_sf"/>
</dbReference>
<feature type="compositionally biased region" description="Polar residues" evidence="6">
    <location>
        <begin position="29"/>
        <end position="49"/>
    </location>
</feature>
<organism evidence="8 9">
    <name type="scientific">Fukomys damarensis</name>
    <name type="common">Damaraland mole rat</name>
    <name type="synonym">Cryptomys damarensis</name>
    <dbReference type="NCBI Taxonomy" id="885580"/>
    <lineage>
        <taxon>Eukaryota</taxon>
        <taxon>Metazoa</taxon>
        <taxon>Chordata</taxon>
        <taxon>Craniata</taxon>
        <taxon>Vertebrata</taxon>
        <taxon>Euteleostomi</taxon>
        <taxon>Mammalia</taxon>
        <taxon>Eutheria</taxon>
        <taxon>Euarchontoglires</taxon>
        <taxon>Glires</taxon>
        <taxon>Rodentia</taxon>
        <taxon>Hystricomorpha</taxon>
        <taxon>Bathyergidae</taxon>
        <taxon>Fukomys</taxon>
    </lineage>
</organism>
<dbReference type="Pfam" id="PF00928">
    <property type="entry name" value="Adap_comp_sub"/>
    <property type="match status" value="1"/>
</dbReference>
<evidence type="ECO:0000256" key="1">
    <source>
        <dbReference type="ARBA" id="ARBA00004184"/>
    </source>
</evidence>
<dbReference type="InterPro" id="IPR050431">
    <property type="entry name" value="Adaptor_comp_med_subunit"/>
</dbReference>
<keyword evidence="4" id="KW-0653">Protein transport</keyword>
<feature type="compositionally biased region" description="Low complexity" evidence="6">
    <location>
        <begin position="1"/>
        <end position="11"/>
    </location>
</feature>
<dbReference type="GO" id="GO:0030131">
    <property type="term" value="C:clathrin adaptor complex"/>
    <property type="evidence" value="ECO:0007669"/>
    <property type="project" value="InterPro"/>
</dbReference>
<dbReference type="Gene3D" id="2.60.40.1170">
    <property type="entry name" value="Mu homology domain, subdomain B"/>
    <property type="match status" value="2"/>
</dbReference>
<protein>
    <submittedName>
        <fullName evidence="8">AP-3 complex subunit mu-1</fullName>
    </submittedName>
</protein>
<dbReference type="GO" id="GO:0016192">
    <property type="term" value="P:vesicle-mediated transport"/>
    <property type="evidence" value="ECO:0007669"/>
    <property type="project" value="InterPro"/>
</dbReference>
<dbReference type="CDD" id="cd14837">
    <property type="entry name" value="AP3_Mu_N"/>
    <property type="match status" value="1"/>
</dbReference>
<reference evidence="8 9" key="1">
    <citation type="submission" date="2013-11" db="EMBL/GenBank/DDBJ databases">
        <title>The Damaraland mole rat (Fukomys damarensis) genome and evolution of African mole rats.</title>
        <authorList>
            <person name="Gladyshev V.N."/>
            <person name="Fang X."/>
        </authorList>
    </citation>
    <scope>NUCLEOTIDE SEQUENCE [LARGE SCALE GENOMIC DNA]</scope>
    <source>
        <tissue evidence="8">Liver</tissue>
    </source>
</reference>
<dbReference type="InterPro" id="IPR018240">
    <property type="entry name" value="Clathrin_mu_CS"/>
</dbReference>
<dbReference type="eggNOG" id="KOG2740">
    <property type="taxonomic scope" value="Eukaryota"/>
</dbReference>
<comment type="subcellular location">
    <subcellularLocation>
        <location evidence="1">Endomembrane system</location>
        <topology evidence="1">Peripheral membrane protein</topology>
    </subcellularLocation>
</comment>
<dbReference type="CDD" id="cd09260">
    <property type="entry name" value="AP-3_Mu3A_Cterm"/>
    <property type="match status" value="1"/>
</dbReference>
<keyword evidence="5" id="KW-0472">Membrane</keyword>
<dbReference type="SUPFAM" id="SSF49447">
    <property type="entry name" value="Second domain of Mu2 adaptin subunit (ap50) of ap2 adaptor"/>
    <property type="match status" value="1"/>
</dbReference>
<keyword evidence="3" id="KW-0813">Transport</keyword>
<dbReference type="SUPFAM" id="SSF64356">
    <property type="entry name" value="SNARE-like"/>
    <property type="match status" value="1"/>
</dbReference>
<dbReference type="Proteomes" id="UP000028990">
    <property type="component" value="Unassembled WGS sequence"/>
</dbReference>
<dbReference type="PROSITE" id="PS00990">
    <property type="entry name" value="CLAT_ADAPTOR_M_1"/>
    <property type="match status" value="1"/>
</dbReference>